<sequence>MAPDASFGVKAMNIGEFNLNKGRIIGWIATRAIDLPKLALRPVESENELAPAYEIIAPNVGGRVVQVGALWEAVAKKTGEVFLQGHVDDPSMPEALPIALFGSVEEGYRVAWRRPERDDFGPAIRATRDNAPSGNRGDDYGFGDSTADESGGLSSQGAAADLDDEVAF</sequence>
<accession>A0A7W6BTX9</accession>
<dbReference type="AlphaFoldDB" id="A0A7W6BTX9"/>
<protein>
    <submittedName>
        <fullName evidence="2">Uncharacterized protein (DUF736 family)</fullName>
    </submittedName>
</protein>
<reference evidence="2 3" key="1">
    <citation type="submission" date="2020-08" db="EMBL/GenBank/DDBJ databases">
        <title>Genomic Encyclopedia of Type Strains, Phase IV (KMG-IV): sequencing the most valuable type-strain genomes for metagenomic binning, comparative biology and taxonomic classification.</title>
        <authorList>
            <person name="Goeker M."/>
        </authorList>
    </citation>
    <scope>NUCLEOTIDE SEQUENCE [LARGE SCALE GENOMIC DNA]</scope>
    <source>
        <strain evidence="2 3">DSM 26189</strain>
    </source>
</reference>
<evidence type="ECO:0000313" key="2">
    <source>
        <dbReference type="EMBL" id="MBB3928763.1"/>
    </source>
</evidence>
<dbReference type="Pfam" id="PF05284">
    <property type="entry name" value="DUF736"/>
    <property type="match status" value="1"/>
</dbReference>
<dbReference type="EMBL" id="JACIDT010000034">
    <property type="protein sequence ID" value="MBB3928763.1"/>
    <property type="molecule type" value="Genomic_DNA"/>
</dbReference>
<comment type="caution">
    <text evidence="2">The sequence shown here is derived from an EMBL/GenBank/DDBJ whole genome shotgun (WGS) entry which is preliminary data.</text>
</comment>
<evidence type="ECO:0000256" key="1">
    <source>
        <dbReference type="SAM" id="MobiDB-lite"/>
    </source>
</evidence>
<evidence type="ECO:0000313" key="3">
    <source>
        <dbReference type="Proteomes" id="UP000571950"/>
    </source>
</evidence>
<keyword evidence="3" id="KW-1185">Reference proteome</keyword>
<gene>
    <name evidence="2" type="ORF">GGR43_004508</name>
</gene>
<dbReference type="Proteomes" id="UP000571950">
    <property type="component" value="Unassembled WGS sequence"/>
</dbReference>
<dbReference type="InterPro" id="IPR007948">
    <property type="entry name" value="DUF736"/>
</dbReference>
<proteinExistence type="predicted"/>
<feature type="region of interest" description="Disordered" evidence="1">
    <location>
        <begin position="121"/>
        <end position="168"/>
    </location>
</feature>
<name>A0A7W6BTX9_9SPHN</name>
<organism evidence="2 3">
    <name type="scientific">Sphingobium jiangsuense</name>
    <dbReference type="NCBI Taxonomy" id="870476"/>
    <lineage>
        <taxon>Bacteria</taxon>
        <taxon>Pseudomonadati</taxon>
        <taxon>Pseudomonadota</taxon>
        <taxon>Alphaproteobacteria</taxon>
        <taxon>Sphingomonadales</taxon>
        <taxon>Sphingomonadaceae</taxon>
        <taxon>Sphingobium</taxon>
    </lineage>
</organism>